<dbReference type="Gene3D" id="3.40.50.150">
    <property type="entry name" value="Vaccinia Virus protein VP39"/>
    <property type="match status" value="1"/>
</dbReference>
<sequence length="224" mass="25757">MTIMTEINLLQPMHASTKRDYVQRVLEHDKAESAAVARQWGRDYWDGDRRYGYGGYRYDGRWRPLAQTLIDRYGIKPGMSVLDVGCGKGYLLYEFTQLVPDLTIAGIDVSEYGIANAKEDVRPQLRVGSAVELPYPDHSFDLVVSLGVLHNLPLEDVFRAVSEIERVGRGASKYLMVESFRNEREKANLLYWQLTCLSFHGPDTWAWIYDKCGYRGDHGFIFFE</sequence>
<name>A0A0E3VS47_9BRAD</name>
<evidence type="ECO:0000313" key="2">
    <source>
        <dbReference type="EMBL" id="BAR53280.1"/>
    </source>
</evidence>
<feature type="domain" description="Methyltransferase type 11" evidence="1">
    <location>
        <begin position="82"/>
        <end position="169"/>
    </location>
</feature>
<dbReference type="GO" id="GO:0008757">
    <property type="term" value="F:S-adenosylmethionine-dependent methyltransferase activity"/>
    <property type="evidence" value="ECO:0007669"/>
    <property type="project" value="InterPro"/>
</dbReference>
<proteinExistence type="predicted"/>
<dbReference type="SUPFAM" id="SSF53335">
    <property type="entry name" value="S-adenosyl-L-methionine-dependent methyltransferases"/>
    <property type="match status" value="1"/>
</dbReference>
<evidence type="ECO:0000313" key="3">
    <source>
        <dbReference type="Proteomes" id="UP000063308"/>
    </source>
</evidence>
<dbReference type="EMBL" id="AP014685">
    <property type="protein sequence ID" value="BAR53280.1"/>
    <property type="molecule type" value="Genomic_DNA"/>
</dbReference>
<dbReference type="Proteomes" id="UP000063308">
    <property type="component" value="Chromosome"/>
</dbReference>
<dbReference type="Pfam" id="PF08241">
    <property type="entry name" value="Methyltransf_11"/>
    <property type="match status" value="1"/>
</dbReference>
<dbReference type="InterPro" id="IPR029063">
    <property type="entry name" value="SAM-dependent_MTases_sf"/>
</dbReference>
<organism evidence="2 3">
    <name type="scientific">Bradyrhizobium diazoefficiens</name>
    <dbReference type="NCBI Taxonomy" id="1355477"/>
    <lineage>
        <taxon>Bacteria</taxon>
        <taxon>Pseudomonadati</taxon>
        <taxon>Pseudomonadota</taxon>
        <taxon>Alphaproteobacteria</taxon>
        <taxon>Hyphomicrobiales</taxon>
        <taxon>Nitrobacteraceae</taxon>
        <taxon>Bradyrhizobium</taxon>
    </lineage>
</organism>
<dbReference type="PANTHER" id="PTHR43464:SF83">
    <property type="entry name" value="MALONYL-[ACYL-CARRIER PROTEIN] O-METHYLTRANSFERASE"/>
    <property type="match status" value="1"/>
</dbReference>
<evidence type="ECO:0000259" key="1">
    <source>
        <dbReference type="Pfam" id="PF08241"/>
    </source>
</evidence>
<dbReference type="AlphaFoldDB" id="A0A0E3VS47"/>
<dbReference type="CDD" id="cd02440">
    <property type="entry name" value="AdoMet_MTases"/>
    <property type="match status" value="1"/>
</dbReference>
<accession>A0A0E3VS47</accession>
<reference evidence="2 3" key="1">
    <citation type="submission" date="2014-11" db="EMBL/GenBank/DDBJ databases">
        <title>Symbiosis island explosion on the genome of extra-slow-growing strains of soybean bradyrhizobia with massive insertion sequences.</title>
        <authorList>
            <person name="Iida T."/>
            <person name="Minamisawa K."/>
        </authorList>
    </citation>
    <scope>NUCLEOTIDE SEQUENCE [LARGE SCALE GENOMIC DNA]</scope>
    <source>
        <strain evidence="2 3">NK6</strain>
    </source>
</reference>
<protein>
    <recommendedName>
        <fullName evidence="1">Methyltransferase type 11 domain-containing protein</fullName>
    </recommendedName>
</protein>
<dbReference type="PANTHER" id="PTHR43464">
    <property type="entry name" value="METHYLTRANSFERASE"/>
    <property type="match status" value="1"/>
</dbReference>
<dbReference type="InterPro" id="IPR013216">
    <property type="entry name" value="Methyltransf_11"/>
</dbReference>
<gene>
    <name evidence="2" type="ORF">NK6_88</name>
</gene>